<reference evidence="10 11" key="1">
    <citation type="submission" date="2019-04" db="EMBL/GenBank/DDBJ databases">
        <title>An improved genome assembly and genetic linkage map for asparagus bean, Vigna unguiculata ssp. sesquipedialis.</title>
        <authorList>
            <person name="Xia Q."/>
            <person name="Zhang R."/>
            <person name="Dong Y."/>
        </authorList>
    </citation>
    <scope>NUCLEOTIDE SEQUENCE [LARGE SCALE GENOMIC DNA]</scope>
    <source>
        <tissue evidence="10">Leaf</tissue>
    </source>
</reference>
<evidence type="ECO:0000259" key="8">
    <source>
        <dbReference type="Pfam" id="PF13839"/>
    </source>
</evidence>
<evidence type="ECO:0000256" key="2">
    <source>
        <dbReference type="ARBA" id="ARBA00007727"/>
    </source>
</evidence>
<evidence type="ECO:0000313" key="10">
    <source>
        <dbReference type="EMBL" id="QCE12788.1"/>
    </source>
</evidence>
<evidence type="ECO:0000256" key="4">
    <source>
        <dbReference type="ARBA" id="ARBA00022968"/>
    </source>
</evidence>
<feature type="transmembrane region" description="Helical" evidence="7">
    <location>
        <begin position="22"/>
        <end position="43"/>
    </location>
</feature>
<name>A0A4D6NHF0_VIGUN</name>
<feature type="domain" description="Trichome birefringence-like N-terminal" evidence="9">
    <location>
        <begin position="494"/>
        <end position="546"/>
    </location>
</feature>
<keyword evidence="6 7" id="KW-0472">Membrane</keyword>
<feature type="domain" description="Trichome birefringence-like C-terminal" evidence="8">
    <location>
        <begin position="129"/>
        <end position="416"/>
    </location>
</feature>
<evidence type="ECO:0000259" key="9">
    <source>
        <dbReference type="Pfam" id="PF14416"/>
    </source>
</evidence>
<comment type="similarity">
    <text evidence="2">Belongs to the PC-esterase family. TBL subfamily.</text>
</comment>
<proteinExistence type="inferred from homology"/>
<dbReference type="Proteomes" id="UP000501690">
    <property type="component" value="Linkage Group LG10"/>
</dbReference>
<keyword evidence="11" id="KW-1185">Reference proteome</keyword>
<accession>A0A4D6NHF0</accession>
<evidence type="ECO:0000256" key="6">
    <source>
        <dbReference type="ARBA" id="ARBA00023136"/>
    </source>
</evidence>
<dbReference type="PANTHER" id="PTHR32285">
    <property type="entry name" value="PROTEIN TRICHOME BIREFRINGENCE-LIKE 9-RELATED"/>
    <property type="match status" value="1"/>
</dbReference>
<evidence type="ECO:0000256" key="7">
    <source>
        <dbReference type="SAM" id="Phobius"/>
    </source>
</evidence>
<dbReference type="EMBL" id="CP039354">
    <property type="protein sequence ID" value="QCE12788.1"/>
    <property type="molecule type" value="Genomic_DNA"/>
</dbReference>
<gene>
    <name evidence="10" type="ORF">DEO72_LG10g4038</name>
</gene>
<feature type="domain" description="Trichome birefringence-like C-terminal" evidence="8">
    <location>
        <begin position="547"/>
        <end position="830"/>
    </location>
</feature>
<feature type="domain" description="Trichome birefringence-like N-terminal" evidence="9">
    <location>
        <begin position="75"/>
        <end position="128"/>
    </location>
</feature>
<keyword evidence="5 7" id="KW-1133">Transmembrane helix</keyword>
<dbReference type="InterPro" id="IPR026057">
    <property type="entry name" value="TBL_C"/>
</dbReference>
<protein>
    <submittedName>
        <fullName evidence="10">Trichome birefringence-like family</fullName>
    </submittedName>
</protein>
<evidence type="ECO:0000313" key="11">
    <source>
        <dbReference type="Proteomes" id="UP000501690"/>
    </source>
</evidence>
<evidence type="ECO:0000256" key="1">
    <source>
        <dbReference type="ARBA" id="ARBA00004167"/>
    </source>
</evidence>
<dbReference type="PANTHER" id="PTHR32285:SF48">
    <property type="entry name" value="PROTEIN TRICHOME BIREFRINGENCE-LIKE 19"/>
    <property type="match status" value="1"/>
</dbReference>
<dbReference type="GO" id="GO:0005794">
    <property type="term" value="C:Golgi apparatus"/>
    <property type="evidence" value="ECO:0007669"/>
    <property type="project" value="TreeGrafter"/>
</dbReference>
<dbReference type="InterPro" id="IPR025846">
    <property type="entry name" value="TBL_N"/>
</dbReference>
<dbReference type="InterPro" id="IPR029962">
    <property type="entry name" value="TBL"/>
</dbReference>
<dbReference type="Pfam" id="PF13839">
    <property type="entry name" value="PC-Esterase"/>
    <property type="match status" value="2"/>
</dbReference>
<evidence type="ECO:0000256" key="5">
    <source>
        <dbReference type="ARBA" id="ARBA00022989"/>
    </source>
</evidence>
<dbReference type="AlphaFoldDB" id="A0A4D6NHF0"/>
<dbReference type="Pfam" id="PF14416">
    <property type="entry name" value="PMR5N"/>
    <property type="match status" value="2"/>
</dbReference>
<dbReference type="GO" id="GO:0016020">
    <property type="term" value="C:membrane"/>
    <property type="evidence" value="ECO:0007669"/>
    <property type="project" value="UniProtKB-SubCell"/>
</dbReference>
<dbReference type="GO" id="GO:0016413">
    <property type="term" value="F:O-acetyltransferase activity"/>
    <property type="evidence" value="ECO:0007669"/>
    <property type="project" value="InterPro"/>
</dbReference>
<organism evidence="10 11">
    <name type="scientific">Vigna unguiculata</name>
    <name type="common">Cowpea</name>
    <dbReference type="NCBI Taxonomy" id="3917"/>
    <lineage>
        <taxon>Eukaryota</taxon>
        <taxon>Viridiplantae</taxon>
        <taxon>Streptophyta</taxon>
        <taxon>Embryophyta</taxon>
        <taxon>Tracheophyta</taxon>
        <taxon>Spermatophyta</taxon>
        <taxon>Magnoliopsida</taxon>
        <taxon>eudicotyledons</taxon>
        <taxon>Gunneridae</taxon>
        <taxon>Pentapetalae</taxon>
        <taxon>rosids</taxon>
        <taxon>fabids</taxon>
        <taxon>Fabales</taxon>
        <taxon>Fabaceae</taxon>
        <taxon>Papilionoideae</taxon>
        <taxon>50 kb inversion clade</taxon>
        <taxon>NPAAA clade</taxon>
        <taxon>indigoferoid/millettioid clade</taxon>
        <taxon>Phaseoleae</taxon>
        <taxon>Vigna</taxon>
    </lineage>
</organism>
<keyword evidence="3 7" id="KW-0812">Transmembrane</keyword>
<comment type="subcellular location">
    <subcellularLocation>
        <location evidence="1">Membrane</location>
        <topology evidence="1">Single-pass membrane protein</topology>
    </subcellularLocation>
</comment>
<evidence type="ECO:0000256" key="3">
    <source>
        <dbReference type="ARBA" id="ARBA00022692"/>
    </source>
</evidence>
<sequence length="847" mass="98780">MKFQVIELLFGKSTPKQMIPKVTLLAVFAILLFTVTPLSYPLFRYSSSSNKESKKPYSAFDDLNESSSLPSTSIKKCDIFSGEWVPNPKAPYYSNKTCWAIHEHQNCMKYGRPDSEFMKWKWKPNGCELPVFNPFQFLELVRGKSMAFVGDSVGRNQMQSMICLLSRVEWPIDVSYKRDDYFMRWKYPSYNFTMAAFWTTHLVRSKEADSKGPGPTGLCNLYLDEPDEKWITQVEDFDYVILNGGHWFTRSMVFYEKQKIVGCHYCLLENVPDLTMYYGYRRAFRTAFKAINRLEKFKGTVFLRTFAPSHFENGLWNQGGNCVRTKPFRSNETQLEGLDLEFYMIQLEEFKIAEKEARKKGLKYRLFDVTQASLLRPDGHPSRYGHWPNENVTLYNDCVHWCLPGPIDTWSDFLLGMLKMEDMKVLNGNGKHAPGKLLKSVVILLPFTLFILVLPLPLTKNSIFLPPNNSTFSSPNKVYVNRSSYDSNVTEMKRCNVFSGEWVPYSKGPYYDNETCNLILDQQNCMKFGRPDREFLKWRWKPDECELPLFDATLFLEIVRGKSMAFVGDSVARNQMNSLLCLLNSVARPEDISSRYSTDPIYFRRWFYEDYNFTVVTLWSPFLVRSSDVHSSLITNLYLDKAEESWSGEVKNFDFVIISAGQWFFRPALFYEKGQVVGCHKCEQSNITDLSHYYGYRKAFRTAFRTILNMEGFKGVTFLRTFSPAHFENAEWDKGGSCERTKPYGKEEMKFDGYIFETYKVQVEEFRAAKKQARKRGLKFLMLNTTEIMLRRPDGHPNIHVWGHEMKNTHSDCVHWCLPGPIDTWNELLFYKLKTQKSFVSSLQGFV</sequence>
<keyword evidence="4" id="KW-0735">Signal-anchor</keyword>